<evidence type="ECO:0000256" key="1">
    <source>
        <dbReference type="SAM" id="MobiDB-lite"/>
    </source>
</evidence>
<accession>A0A8T4H0D9</accession>
<keyword evidence="2" id="KW-0472">Membrane</keyword>
<evidence type="ECO:0000313" key="4">
    <source>
        <dbReference type="Proteomes" id="UP000823736"/>
    </source>
</evidence>
<feature type="transmembrane region" description="Helical" evidence="2">
    <location>
        <begin position="30"/>
        <end position="50"/>
    </location>
</feature>
<evidence type="ECO:0000313" key="3">
    <source>
        <dbReference type="EMBL" id="MBP1987055.1"/>
    </source>
</evidence>
<organism evidence="3 4">
    <name type="scientific">Halolamina salifodinae</name>
    <dbReference type="NCBI Taxonomy" id="1202767"/>
    <lineage>
        <taxon>Archaea</taxon>
        <taxon>Methanobacteriati</taxon>
        <taxon>Methanobacteriota</taxon>
        <taxon>Stenosarchaea group</taxon>
        <taxon>Halobacteria</taxon>
        <taxon>Halobacteriales</taxon>
        <taxon>Haloferacaceae</taxon>
    </lineage>
</organism>
<protein>
    <submittedName>
        <fullName evidence="3">Uncharacterized protein</fullName>
    </submittedName>
</protein>
<sequence length="194" mass="20315">MTDSPSETDDAPETATSDGDDESEIDRRRLIRWIAVLAFAVPVVVEALTFGNIIGDELLPGGDAATGTPTETDHPDAVGVDDELLSETAATETVATSEVRESDSGRTYVLKVEVTNDTDAPVELRLRTLRLRDDLTIDGVSSTGTVQPGSSSPVTAAWSVPTDATPAAVQAIAIRDGGTVVDEFVPLSRPPIVG</sequence>
<evidence type="ECO:0000256" key="2">
    <source>
        <dbReference type="SAM" id="Phobius"/>
    </source>
</evidence>
<keyword evidence="4" id="KW-1185">Reference proteome</keyword>
<comment type="caution">
    <text evidence="3">The sequence shown here is derived from an EMBL/GenBank/DDBJ whole genome shotgun (WGS) entry which is preliminary data.</text>
</comment>
<keyword evidence="2" id="KW-0812">Transmembrane</keyword>
<dbReference type="OrthoDB" id="313546at2157"/>
<dbReference type="EMBL" id="JAGGLC010000003">
    <property type="protein sequence ID" value="MBP1987055.1"/>
    <property type="molecule type" value="Genomic_DNA"/>
</dbReference>
<dbReference type="Proteomes" id="UP000823736">
    <property type="component" value="Unassembled WGS sequence"/>
</dbReference>
<dbReference type="RefSeq" id="WP_209491336.1">
    <property type="nucleotide sequence ID" value="NZ_JAGGLC010000003.1"/>
</dbReference>
<gene>
    <name evidence="3" type="ORF">J2753_001553</name>
</gene>
<keyword evidence="2" id="KW-1133">Transmembrane helix</keyword>
<feature type="region of interest" description="Disordered" evidence="1">
    <location>
        <begin position="1"/>
        <end position="23"/>
    </location>
</feature>
<dbReference type="AlphaFoldDB" id="A0A8T4H0D9"/>
<name>A0A8T4H0D9_9EURY</name>
<proteinExistence type="predicted"/>
<reference evidence="3" key="1">
    <citation type="submission" date="2021-03" db="EMBL/GenBank/DDBJ databases">
        <title>Genomic Encyclopedia of Type Strains, Phase IV (KMG-IV): sequencing the most valuable type-strain genomes for metagenomic binning, comparative biology and taxonomic classification.</title>
        <authorList>
            <person name="Goeker M."/>
        </authorList>
    </citation>
    <scope>NUCLEOTIDE SEQUENCE</scope>
    <source>
        <strain evidence="3">DSM 26232</strain>
    </source>
</reference>